<name>A0A0E9X9M1_ANGAN</name>
<sequence>MYEFSGVHLNPILYKSTSHNENIGVAFHPYEFSGVHSKLNLY</sequence>
<reference evidence="1" key="1">
    <citation type="submission" date="2014-11" db="EMBL/GenBank/DDBJ databases">
        <authorList>
            <person name="Amaro Gonzalez C."/>
        </authorList>
    </citation>
    <scope>NUCLEOTIDE SEQUENCE</scope>
</reference>
<reference evidence="1" key="2">
    <citation type="journal article" date="2015" name="Fish Shellfish Immunol.">
        <title>Early steps in the European eel (Anguilla anguilla)-Vibrio vulnificus interaction in the gills: Role of the RtxA13 toxin.</title>
        <authorList>
            <person name="Callol A."/>
            <person name="Pajuelo D."/>
            <person name="Ebbesson L."/>
            <person name="Teles M."/>
            <person name="MacKenzie S."/>
            <person name="Amaro C."/>
        </authorList>
    </citation>
    <scope>NUCLEOTIDE SEQUENCE</scope>
</reference>
<proteinExistence type="predicted"/>
<organism evidence="1">
    <name type="scientific">Anguilla anguilla</name>
    <name type="common">European freshwater eel</name>
    <name type="synonym">Muraena anguilla</name>
    <dbReference type="NCBI Taxonomy" id="7936"/>
    <lineage>
        <taxon>Eukaryota</taxon>
        <taxon>Metazoa</taxon>
        <taxon>Chordata</taxon>
        <taxon>Craniata</taxon>
        <taxon>Vertebrata</taxon>
        <taxon>Euteleostomi</taxon>
        <taxon>Actinopterygii</taxon>
        <taxon>Neopterygii</taxon>
        <taxon>Teleostei</taxon>
        <taxon>Anguilliformes</taxon>
        <taxon>Anguillidae</taxon>
        <taxon>Anguilla</taxon>
    </lineage>
</organism>
<dbReference type="EMBL" id="GBXM01009416">
    <property type="protein sequence ID" value="JAH99161.1"/>
    <property type="molecule type" value="Transcribed_RNA"/>
</dbReference>
<dbReference type="AlphaFoldDB" id="A0A0E9X9M1"/>
<accession>A0A0E9X9M1</accession>
<protein>
    <submittedName>
        <fullName evidence="1">Uncharacterized protein</fullName>
    </submittedName>
</protein>
<evidence type="ECO:0000313" key="1">
    <source>
        <dbReference type="EMBL" id="JAH99161.1"/>
    </source>
</evidence>